<keyword evidence="4" id="KW-0566">Pantothenate biosynthesis</keyword>
<dbReference type="GO" id="GO:0000287">
    <property type="term" value="F:magnesium ion binding"/>
    <property type="evidence" value="ECO:0007669"/>
    <property type="project" value="TreeGrafter"/>
</dbReference>
<evidence type="ECO:0000256" key="3">
    <source>
        <dbReference type="ARBA" id="ARBA00012618"/>
    </source>
</evidence>
<dbReference type="GO" id="GO:0032259">
    <property type="term" value="P:methylation"/>
    <property type="evidence" value="ECO:0007669"/>
    <property type="project" value="UniProtKB-KW"/>
</dbReference>
<dbReference type="EC" id="2.1.2.11" evidence="3"/>
<dbReference type="EMBL" id="LGTW01000015">
    <property type="protein sequence ID" value="KWX22139.1"/>
    <property type="molecule type" value="Genomic_DNA"/>
</dbReference>
<keyword evidence="7" id="KW-1185">Reference proteome</keyword>
<evidence type="ECO:0000313" key="7">
    <source>
        <dbReference type="Proteomes" id="UP000070612"/>
    </source>
</evidence>
<organism evidence="6 7">
    <name type="scientific">Mycolicibacterium wolinskyi</name>
    <dbReference type="NCBI Taxonomy" id="59750"/>
    <lineage>
        <taxon>Bacteria</taxon>
        <taxon>Bacillati</taxon>
        <taxon>Actinomycetota</taxon>
        <taxon>Actinomycetes</taxon>
        <taxon>Mycobacteriales</taxon>
        <taxon>Mycobacteriaceae</taxon>
        <taxon>Mycolicibacterium</taxon>
    </lineage>
</organism>
<accession>A0A132PIF6</accession>
<gene>
    <name evidence="6" type="ORF">AFM11_21835</name>
</gene>
<dbReference type="AlphaFoldDB" id="A0A132PIF6"/>
<evidence type="ECO:0000256" key="5">
    <source>
        <dbReference type="ARBA" id="ARBA00022679"/>
    </source>
</evidence>
<keyword evidence="5 6" id="KW-0808">Transferase</keyword>
<name>A0A132PIF6_9MYCO</name>
<dbReference type="InterPro" id="IPR040442">
    <property type="entry name" value="Pyrv_kinase-like_dom_sf"/>
</dbReference>
<protein>
    <recommendedName>
        <fullName evidence="3">3-methyl-2-oxobutanoate hydroxymethyltransferase</fullName>
        <ecNumber evidence="3">2.1.2.11</ecNumber>
    </recommendedName>
</protein>
<dbReference type="GO" id="GO:0015940">
    <property type="term" value="P:pantothenate biosynthetic process"/>
    <property type="evidence" value="ECO:0007669"/>
    <property type="project" value="UniProtKB-KW"/>
</dbReference>
<evidence type="ECO:0000256" key="2">
    <source>
        <dbReference type="ARBA" id="ARBA00011424"/>
    </source>
</evidence>
<dbReference type="GO" id="GO:0008168">
    <property type="term" value="F:methyltransferase activity"/>
    <property type="evidence" value="ECO:0007669"/>
    <property type="project" value="UniProtKB-KW"/>
</dbReference>
<dbReference type="Pfam" id="PF02548">
    <property type="entry name" value="Pantoate_transf"/>
    <property type="match status" value="1"/>
</dbReference>
<proteinExistence type="inferred from homology"/>
<dbReference type="STRING" id="59750.AWC31_04640"/>
<evidence type="ECO:0000256" key="4">
    <source>
        <dbReference type="ARBA" id="ARBA00022655"/>
    </source>
</evidence>
<dbReference type="InterPro" id="IPR003700">
    <property type="entry name" value="Pantoate_hydroxy_MeTrfase"/>
</dbReference>
<evidence type="ECO:0000256" key="1">
    <source>
        <dbReference type="ARBA" id="ARBA00008676"/>
    </source>
</evidence>
<sequence length="280" mass="29265">MKGADVVVEDRVKLGDLQTMKRAGRKIVGVVAWDYQMARVVDRAGVDLVSVGDTVGANLWGQPNPLEITMDEMLVVCRAVRRGVRHALLSCDFPFGPVQEGTKSAVRAAIRFVKDAGVDMVKLDAAAEHLDAVEAVTRAGIPVFAQFGITPQTSLKYGVSYSATPGAGDTVPDELLDEMVGEAKRLEGAGAVLLNFTNSGPVVGPAVAQSVSIPVVGGFGGGPWLDGRVRMATAAIGYSADGLDNPPDTYANVAQLAFDAIAAYANDVRSARQIVGGIGR</sequence>
<comment type="caution">
    <text evidence="6">The sequence shown here is derived from an EMBL/GenBank/DDBJ whole genome shotgun (WGS) entry which is preliminary data.</text>
</comment>
<dbReference type="Gene3D" id="3.20.20.60">
    <property type="entry name" value="Phosphoenolpyruvate-binding domains"/>
    <property type="match status" value="1"/>
</dbReference>
<dbReference type="GO" id="GO:0003864">
    <property type="term" value="F:3-methyl-2-oxobutanoate hydroxymethyltransferase activity"/>
    <property type="evidence" value="ECO:0007669"/>
    <property type="project" value="UniProtKB-EC"/>
</dbReference>
<comment type="similarity">
    <text evidence="1">Belongs to the PanB family.</text>
</comment>
<evidence type="ECO:0000313" key="6">
    <source>
        <dbReference type="EMBL" id="KWX22139.1"/>
    </source>
</evidence>
<keyword evidence="6" id="KW-0489">Methyltransferase</keyword>
<dbReference type="Proteomes" id="UP000070612">
    <property type="component" value="Unassembled WGS sequence"/>
</dbReference>
<dbReference type="PANTHER" id="PTHR20881">
    <property type="entry name" value="3-METHYL-2-OXOBUTANOATE HYDROXYMETHYLTRANSFERASE"/>
    <property type="match status" value="1"/>
</dbReference>
<dbReference type="SUPFAM" id="SSF51621">
    <property type="entry name" value="Phosphoenolpyruvate/pyruvate domain"/>
    <property type="match status" value="1"/>
</dbReference>
<dbReference type="PATRIC" id="fig|59750.3.peg.1715"/>
<comment type="subunit">
    <text evidence="2">Homodecamer; pentamer of dimers.</text>
</comment>
<dbReference type="GO" id="GO:0005737">
    <property type="term" value="C:cytoplasm"/>
    <property type="evidence" value="ECO:0007669"/>
    <property type="project" value="TreeGrafter"/>
</dbReference>
<reference evidence="6 7" key="1">
    <citation type="submission" date="2015-07" db="EMBL/GenBank/DDBJ databases">
        <title>A draft genome sequence of Mycobacterium wolinskyi.</title>
        <authorList>
            <person name="de Man T.J."/>
            <person name="Perry K.A."/>
            <person name="Coulliette A.D."/>
            <person name="Jensen B."/>
            <person name="Toney N.C."/>
            <person name="Limbago B.M."/>
            <person name="Noble-Wang J."/>
        </authorList>
    </citation>
    <scope>NUCLEOTIDE SEQUENCE [LARGE SCALE GENOMIC DNA]</scope>
    <source>
        <strain evidence="6 7">CDC_01</strain>
    </source>
</reference>
<dbReference type="InterPro" id="IPR015813">
    <property type="entry name" value="Pyrv/PenolPyrv_kinase-like_dom"/>
</dbReference>
<dbReference type="PANTHER" id="PTHR20881:SF0">
    <property type="entry name" value="3-METHYL-2-OXOBUTANOATE HYDROXYMETHYLTRANSFERASE"/>
    <property type="match status" value="1"/>
</dbReference>